<evidence type="ECO:0000256" key="1">
    <source>
        <dbReference type="SAM" id="MobiDB-lite"/>
    </source>
</evidence>
<proteinExistence type="evidence at transcript level"/>
<dbReference type="EMBL" id="BT139659">
    <property type="protein sequence ID" value="AFK39454.1"/>
    <property type="molecule type" value="mRNA"/>
</dbReference>
<dbReference type="InterPro" id="IPR004330">
    <property type="entry name" value="FAR1_DNA_bnd_dom"/>
</dbReference>
<feature type="domain" description="FAR1" evidence="2">
    <location>
        <begin position="89"/>
        <end position="150"/>
    </location>
</feature>
<reference evidence="3" key="1">
    <citation type="submission" date="2012-05" db="EMBL/GenBank/DDBJ databases">
        <authorList>
            <person name="Krishnakumar V."/>
            <person name="Cheung F."/>
            <person name="Xiao Y."/>
            <person name="Chan A."/>
            <person name="Moskal W.A."/>
            <person name="Town C.D."/>
        </authorList>
    </citation>
    <scope>NUCLEOTIDE SEQUENCE</scope>
</reference>
<feature type="region of interest" description="Disordered" evidence="1">
    <location>
        <begin position="1"/>
        <end position="26"/>
    </location>
</feature>
<protein>
    <recommendedName>
        <fullName evidence="2">FAR1 domain-containing protein</fullName>
    </recommendedName>
</protein>
<evidence type="ECO:0000259" key="2">
    <source>
        <dbReference type="Pfam" id="PF03101"/>
    </source>
</evidence>
<accession>I3SGR2</accession>
<evidence type="ECO:0000313" key="3">
    <source>
        <dbReference type="EMBL" id="AFK39454.1"/>
    </source>
</evidence>
<sequence>MDADEQLESSTTAKDADEHRTSPTVIMDTDEHLKSLTTAKDDRHHISITKDTRMSNDFVAAQRTSNKDDEWKPQVGLLFNTLEETWKLWNGYGGKIGFNVRKQYFNKNKDGMILTIRYVCSKEGIRKPDKRDCLTTNNRLETRTNCPARI</sequence>
<dbReference type="PANTHER" id="PTHR46328">
    <property type="entry name" value="FAR-RED IMPAIRED RESPONSIVE (FAR1) FAMILY PROTEIN-RELATED"/>
    <property type="match status" value="1"/>
</dbReference>
<name>I3SGR2_LOTJA</name>
<dbReference type="PANTHER" id="PTHR46328:SF34">
    <property type="entry name" value="PROTEIN FAR1-RELATED SEQUENCE 5-LIKE"/>
    <property type="match status" value="1"/>
</dbReference>
<organism evidence="3">
    <name type="scientific">Lotus japonicus</name>
    <name type="common">Lotus corniculatus var. japonicus</name>
    <dbReference type="NCBI Taxonomy" id="34305"/>
    <lineage>
        <taxon>Eukaryota</taxon>
        <taxon>Viridiplantae</taxon>
        <taxon>Streptophyta</taxon>
        <taxon>Embryophyta</taxon>
        <taxon>Tracheophyta</taxon>
        <taxon>Spermatophyta</taxon>
        <taxon>Magnoliopsida</taxon>
        <taxon>eudicotyledons</taxon>
        <taxon>Gunneridae</taxon>
        <taxon>Pentapetalae</taxon>
        <taxon>rosids</taxon>
        <taxon>fabids</taxon>
        <taxon>Fabales</taxon>
        <taxon>Fabaceae</taxon>
        <taxon>Papilionoideae</taxon>
        <taxon>50 kb inversion clade</taxon>
        <taxon>NPAAA clade</taxon>
        <taxon>Hologalegina</taxon>
        <taxon>robinioid clade</taxon>
        <taxon>Loteae</taxon>
        <taxon>Lotus</taxon>
    </lineage>
</organism>
<dbReference type="AlphaFoldDB" id="I3SGR2"/>
<dbReference type="Pfam" id="PF03101">
    <property type="entry name" value="FAR1"/>
    <property type="match status" value="1"/>
</dbReference>